<dbReference type="Pfam" id="PF00132">
    <property type="entry name" value="Hexapep"/>
    <property type="match status" value="1"/>
</dbReference>
<dbReference type="Gene3D" id="2.160.10.10">
    <property type="entry name" value="Hexapeptide repeat proteins"/>
    <property type="match status" value="1"/>
</dbReference>
<feature type="non-terminal residue" evidence="2">
    <location>
        <position position="1"/>
    </location>
</feature>
<organism evidence="2">
    <name type="scientific">marine sediment metagenome</name>
    <dbReference type="NCBI Taxonomy" id="412755"/>
    <lineage>
        <taxon>unclassified sequences</taxon>
        <taxon>metagenomes</taxon>
        <taxon>ecological metagenomes</taxon>
    </lineage>
</organism>
<dbReference type="EMBL" id="BARU01036338">
    <property type="protein sequence ID" value="GAH89289.1"/>
    <property type="molecule type" value="Genomic_DNA"/>
</dbReference>
<dbReference type="PANTHER" id="PTHR43300:SF4">
    <property type="entry name" value="ACYL-[ACYL-CARRIER-PROTEIN]--UDP-N-ACETYLGLUCOSAMINE O-ACYLTRANSFERASE"/>
    <property type="match status" value="1"/>
</dbReference>
<dbReference type="SUPFAM" id="SSF51161">
    <property type="entry name" value="Trimeric LpxA-like enzymes"/>
    <property type="match status" value="1"/>
</dbReference>
<evidence type="ECO:0000313" key="2">
    <source>
        <dbReference type="EMBL" id="GAH89289.1"/>
    </source>
</evidence>
<name>X1KGL4_9ZZZZ</name>
<reference evidence="2" key="1">
    <citation type="journal article" date="2014" name="Front. Microbiol.">
        <title>High frequency of phylogenetically diverse reductive dehalogenase-homologous genes in deep subseafloor sedimentary metagenomes.</title>
        <authorList>
            <person name="Kawai M."/>
            <person name="Futagami T."/>
            <person name="Toyoda A."/>
            <person name="Takaki Y."/>
            <person name="Nishi S."/>
            <person name="Hori S."/>
            <person name="Arai W."/>
            <person name="Tsubouchi T."/>
            <person name="Morono Y."/>
            <person name="Uchiyama I."/>
            <person name="Ito T."/>
            <person name="Fujiyama A."/>
            <person name="Inagaki F."/>
            <person name="Takami H."/>
        </authorList>
    </citation>
    <scope>NUCLEOTIDE SEQUENCE</scope>
    <source>
        <strain evidence="2">Expedition CK06-06</strain>
    </source>
</reference>
<dbReference type="InterPro" id="IPR018357">
    <property type="entry name" value="Hexapep_transf_CS"/>
</dbReference>
<dbReference type="InterPro" id="IPR001451">
    <property type="entry name" value="Hexapep"/>
</dbReference>
<comment type="caution">
    <text evidence="2">The sequence shown here is derived from an EMBL/GenBank/DDBJ whole genome shotgun (WGS) entry which is preliminary data.</text>
</comment>
<sequence>IKIHCGVYIAQHTVIEDDVFMAPGVVVANDIHPSCRYSAQCMKGPIIKKGAQIGVNVTLLPFITVGEHSLIGGGSVVTKDVPSRSVVYGNPARVAKSIDDLRCIRGLTDKPYGEHPIHDLRSSTI</sequence>
<evidence type="ECO:0008006" key="3">
    <source>
        <dbReference type="Google" id="ProtNLM"/>
    </source>
</evidence>
<gene>
    <name evidence="2" type="ORF">S03H2_56760</name>
</gene>
<dbReference type="InterPro" id="IPR050179">
    <property type="entry name" value="Trans_hexapeptide_repeat"/>
</dbReference>
<protein>
    <recommendedName>
        <fullName evidence="3">N-acetyltransferase</fullName>
    </recommendedName>
</protein>
<keyword evidence="1" id="KW-0808">Transferase</keyword>
<dbReference type="InterPro" id="IPR011004">
    <property type="entry name" value="Trimer_LpxA-like_sf"/>
</dbReference>
<dbReference type="PROSITE" id="PS00101">
    <property type="entry name" value="HEXAPEP_TRANSFERASES"/>
    <property type="match status" value="1"/>
</dbReference>
<dbReference type="CDD" id="cd03358">
    <property type="entry name" value="LbH_WxcM_N_like"/>
    <property type="match status" value="1"/>
</dbReference>
<dbReference type="AlphaFoldDB" id="X1KGL4"/>
<accession>X1KGL4</accession>
<dbReference type="PANTHER" id="PTHR43300">
    <property type="entry name" value="ACETYLTRANSFERASE"/>
    <property type="match status" value="1"/>
</dbReference>
<dbReference type="GO" id="GO:0016740">
    <property type="term" value="F:transferase activity"/>
    <property type="evidence" value="ECO:0007669"/>
    <property type="project" value="UniProtKB-KW"/>
</dbReference>
<proteinExistence type="predicted"/>
<evidence type="ECO:0000256" key="1">
    <source>
        <dbReference type="ARBA" id="ARBA00022679"/>
    </source>
</evidence>